<organism evidence="3 4">
    <name type="scientific">Streblomastix strix</name>
    <dbReference type="NCBI Taxonomy" id="222440"/>
    <lineage>
        <taxon>Eukaryota</taxon>
        <taxon>Metamonada</taxon>
        <taxon>Preaxostyla</taxon>
        <taxon>Oxymonadida</taxon>
        <taxon>Streblomastigidae</taxon>
        <taxon>Streblomastix</taxon>
    </lineage>
</organism>
<feature type="compositionally biased region" description="Polar residues" evidence="1">
    <location>
        <begin position="271"/>
        <end position="281"/>
    </location>
</feature>
<dbReference type="EMBL" id="SNRW01001433">
    <property type="protein sequence ID" value="KAA6396412.1"/>
    <property type="molecule type" value="Genomic_DNA"/>
</dbReference>
<accession>A0A5J4WP63</accession>
<dbReference type="Proteomes" id="UP000324800">
    <property type="component" value="Unassembled WGS sequence"/>
</dbReference>
<feature type="compositionally biased region" description="Basic and acidic residues" evidence="1">
    <location>
        <begin position="148"/>
        <end position="158"/>
    </location>
</feature>
<sequence length="380" mass="42762">MIKYVFSIVGVGAPYPDNKDIRFDVGMSTSGSVYNYKSAQEINSNEIYDDYEININKLPNKFYRIGTDLTQSNKGGYGFTDQTSDQLLEYKIVDADFRVEYFPFDSLISDEDEQRFALYDEVLKIEKELLGNDNKSSSSNKSVSNNDQMHKSISDSKSKSKSSSNSLTISNPEPSPSPNKCLSWEVETNNTQTPNNCKGCLRNDPYSIYGHSCSVRGSSEAKGRYSNGIAKFGEYLIDKCIFSYCKVGYYRKNIFIGQKIDQKCSLVPLGPNQNRSEITPDQTEEEVKDSDSCNLHVIIEEQEEQEEQEEEEEQQSDQDKQQEIETEEPKRKAEMISGIVVAGVIVVASIVAMIIVAVVIQHQKYSGLGRRGQQLISVDA</sequence>
<keyword evidence="2" id="KW-1133">Transmembrane helix</keyword>
<protein>
    <submittedName>
        <fullName evidence="3">Uncharacterized protein</fullName>
    </submittedName>
</protein>
<evidence type="ECO:0000313" key="3">
    <source>
        <dbReference type="EMBL" id="KAA6396412.1"/>
    </source>
</evidence>
<evidence type="ECO:0000256" key="2">
    <source>
        <dbReference type="SAM" id="Phobius"/>
    </source>
</evidence>
<comment type="caution">
    <text evidence="3">The sequence shown here is derived from an EMBL/GenBank/DDBJ whole genome shotgun (WGS) entry which is preliminary data.</text>
</comment>
<keyword evidence="2" id="KW-0472">Membrane</keyword>
<feature type="compositionally biased region" description="Basic and acidic residues" evidence="1">
    <location>
        <begin position="317"/>
        <end position="329"/>
    </location>
</feature>
<feature type="transmembrane region" description="Helical" evidence="2">
    <location>
        <begin position="335"/>
        <end position="360"/>
    </location>
</feature>
<feature type="region of interest" description="Disordered" evidence="1">
    <location>
        <begin position="271"/>
        <end position="291"/>
    </location>
</feature>
<reference evidence="3 4" key="1">
    <citation type="submission" date="2019-03" db="EMBL/GenBank/DDBJ databases">
        <title>Single cell metagenomics reveals metabolic interactions within the superorganism composed of flagellate Streblomastix strix and complex community of Bacteroidetes bacteria on its surface.</title>
        <authorList>
            <person name="Treitli S.C."/>
            <person name="Kolisko M."/>
            <person name="Husnik F."/>
            <person name="Keeling P."/>
            <person name="Hampl V."/>
        </authorList>
    </citation>
    <scope>NUCLEOTIDE SEQUENCE [LARGE SCALE GENOMIC DNA]</scope>
    <source>
        <strain evidence="3">ST1C</strain>
    </source>
</reference>
<evidence type="ECO:0000313" key="4">
    <source>
        <dbReference type="Proteomes" id="UP000324800"/>
    </source>
</evidence>
<evidence type="ECO:0000256" key="1">
    <source>
        <dbReference type="SAM" id="MobiDB-lite"/>
    </source>
</evidence>
<name>A0A5J4WP63_9EUKA</name>
<feature type="region of interest" description="Disordered" evidence="1">
    <location>
        <begin position="133"/>
        <end position="183"/>
    </location>
</feature>
<feature type="compositionally biased region" description="Low complexity" evidence="1">
    <location>
        <begin position="133"/>
        <end position="147"/>
    </location>
</feature>
<feature type="compositionally biased region" description="Acidic residues" evidence="1">
    <location>
        <begin position="303"/>
        <end position="316"/>
    </location>
</feature>
<gene>
    <name evidence="3" type="ORF">EZS28_008060</name>
</gene>
<proteinExistence type="predicted"/>
<feature type="region of interest" description="Disordered" evidence="1">
    <location>
        <begin position="303"/>
        <end position="329"/>
    </location>
</feature>
<keyword evidence="2" id="KW-0812">Transmembrane</keyword>
<dbReference type="AlphaFoldDB" id="A0A5J4WP63"/>